<dbReference type="EMBL" id="CP009455">
    <property type="protein sequence ID" value="AIR88112.1"/>
    <property type="molecule type" value="Genomic_DNA"/>
</dbReference>
<gene>
    <name evidence="3" type="ORF">LK03_02115</name>
</gene>
<proteinExistence type="predicted"/>
<dbReference type="PANTHER" id="PTHR30273">
    <property type="entry name" value="PERIPLASMIC SIGNAL SENSOR AND SIGMA FACTOR ACTIVATOR FECR-RELATED"/>
    <property type="match status" value="1"/>
</dbReference>
<dbReference type="InterPro" id="IPR006860">
    <property type="entry name" value="FecR"/>
</dbReference>
<dbReference type="InterPro" id="IPR032623">
    <property type="entry name" value="FecR_N"/>
</dbReference>
<dbReference type="Pfam" id="PF04773">
    <property type="entry name" value="FecR"/>
    <property type="match status" value="1"/>
</dbReference>
<dbReference type="GO" id="GO:0016989">
    <property type="term" value="F:sigma factor antagonist activity"/>
    <property type="evidence" value="ECO:0007669"/>
    <property type="project" value="TreeGrafter"/>
</dbReference>
<name>A0A089WNN3_9PSED</name>
<dbReference type="RefSeq" id="WP_038410866.1">
    <property type="nucleotide sequence ID" value="NZ_CP009455.1"/>
</dbReference>
<organism evidence="3 4">
    <name type="scientific">Pseudomonas cremoricolorata</name>
    <dbReference type="NCBI Taxonomy" id="157783"/>
    <lineage>
        <taxon>Bacteria</taxon>
        <taxon>Pseudomonadati</taxon>
        <taxon>Pseudomonadota</taxon>
        <taxon>Gammaproteobacteria</taxon>
        <taxon>Pseudomonadales</taxon>
        <taxon>Pseudomonadaceae</taxon>
        <taxon>Pseudomonas</taxon>
    </lineage>
</organism>
<evidence type="ECO:0000259" key="2">
    <source>
        <dbReference type="Pfam" id="PF16220"/>
    </source>
</evidence>
<dbReference type="eggNOG" id="COG3712">
    <property type="taxonomic scope" value="Bacteria"/>
</dbReference>
<evidence type="ECO:0000259" key="1">
    <source>
        <dbReference type="Pfam" id="PF04773"/>
    </source>
</evidence>
<evidence type="ECO:0000313" key="3">
    <source>
        <dbReference type="EMBL" id="AIR88112.1"/>
    </source>
</evidence>
<dbReference type="InterPro" id="IPR012373">
    <property type="entry name" value="Ferrdict_sens_TM"/>
</dbReference>
<protein>
    <recommendedName>
        <fullName evidence="5">Iron dicitrate transport regulator FecR</fullName>
    </recommendedName>
</protein>
<evidence type="ECO:0008006" key="5">
    <source>
        <dbReference type="Google" id="ProtNLM"/>
    </source>
</evidence>
<dbReference type="Proteomes" id="UP000029493">
    <property type="component" value="Chromosome"/>
</dbReference>
<dbReference type="PANTHER" id="PTHR30273:SF2">
    <property type="entry name" value="PROTEIN FECR"/>
    <property type="match status" value="1"/>
</dbReference>
<dbReference type="PIRSF" id="PIRSF018266">
    <property type="entry name" value="FecR"/>
    <property type="match status" value="1"/>
</dbReference>
<evidence type="ECO:0000313" key="4">
    <source>
        <dbReference type="Proteomes" id="UP000029493"/>
    </source>
</evidence>
<keyword evidence="4" id="KW-1185">Reference proteome</keyword>
<dbReference type="STRING" id="157783.LK03_02115"/>
<reference evidence="3 4" key="1">
    <citation type="submission" date="2014-09" db="EMBL/GenBank/DDBJ databases">
        <authorList>
            <person name="Chan K.-G."/>
        </authorList>
    </citation>
    <scope>NUCLEOTIDE SEQUENCE [LARGE SCALE GENOMIC DNA]</scope>
    <source>
        <strain evidence="3 4">ND07</strain>
    </source>
</reference>
<dbReference type="Pfam" id="PF16220">
    <property type="entry name" value="DUF4880"/>
    <property type="match status" value="1"/>
</dbReference>
<dbReference type="AlphaFoldDB" id="A0A089WNN3"/>
<accession>A0A089WNN3</accession>
<dbReference type="KEGG" id="psw:LK03_02115"/>
<sequence length="313" mass="33898">MSGKPSLQTLEAAASWYVTLCEQGDAAREAHRQWLQSDPAHALAWARVARLQATLGGLEGGIAKAALNGAQAQRRQVLKVLALLLAAGGSAALGLPYSPWRNTLADLHTGVGERRHVILADGSRLVLNTDTALDVQFDAQQRQLRLRRGEVLIETAADSRPFRVQTAAGSLQALGTRFMVRSDEAGTQLSVFEHAVQVSPLAAAELRVEAGQRLLFSATQVQPVLALAAGGDAWLRGQLIVADWRLDAFIAELARYRPGRLVCDEQAAGLRISGIFQVDDSDAVLANLSGTLPIRVRWISRWWGRVERLQPVA</sequence>
<feature type="domain" description="FecR protein" evidence="1">
    <location>
        <begin position="106"/>
        <end position="196"/>
    </location>
</feature>
<dbReference type="Gene3D" id="2.60.120.1440">
    <property type="match status" value="1"/>
</dbReference>
<feature type="domain" description="FecR N-terminal" evidence="2">
    <location>
        <begin position="11"/>
        <end position="51"/>
    </location>
</feature>